<dbReference type="Proteomes" id="UP000054538">
    <property type="component" value="Unassembled WGS sequence"/>
</dbReference>
<dbReference type="AlphaFoldDB" id="A0A0D0DRQ0"/>
<keyword evidence="2" id="KW-1185">Reference proteome</keyword>
<evidence type="ECO:0000313" key="2">
    <source>
        <dbReference type="Proteomes" id="UP000054538"/>
    </source>
</evidence>
<proteinExistence type="predicted"/>
<name>A0A0D0DRQ0_9AGAM</name>
<reference evidence="1 2" key="1">
    <citation type="submission" date="2014-04" db="EMBL/GenBank/DDBJ databases">
        <authorList>
            <consortium name="DOE Joint Genome Institute"/>
            <person name="Kuo A."/>
            <person name="Kohler A."/>
            <person name="Jargeat P."/>
            <person name="Nagy L.G."/>
            <person name="Floudas D."/>
            <person name="Copeland A."/>
            <person name="Barry K.W."/>
            <person name="Cichocki N."/>
            <person name="Veneault-Fourrey C."/>
            <person name="LaButti K."/>
            <person name="Lindquist E.A."/>
            <person name="Lipzen A."/>
            <person name="Lundell T."/>
            <person name="Morin E."/>
            <person name="Murat C."/>
            <person name="Sun H."/>
            <person name="Tunlid A."/>
            <person name="Henrissat B."/>
            <person name="Grigoriev I.V."/>
            <person name="Hibbett D.S."/>
            <person name="Martin F."/>
            <person name="Nordberg H.P."/>
            <person name="Cantor M.N."/>
            <person name="Hua S.X."/>
        </authorList>
    </citation>
    <scope>NUCLEOTIDE SEQUENCE [LARGE SCALE GENOMIC DNA]</scope>
    <source>
        <strain evidence="1 2">Ve08.2h10</strain>
    </source>
</reference>
<gene>
    <name evidence="1" type="ORF">PAXRUDRAFT_677393</name>
</gene>
<dbReference type="EMBL" id="KN825509">
    <property type="protein sequence ID" value="KIK90506.1"/>
    <property type="molecule type" value="Genomic_DNA"/>
</dbReference>
<dbReference type="InParanoid" id="A0A0D0DRQ0"/>
<reference evidence="2" key="2">
    <citation type="submission" date="2015-01" db="EMBL/GenBank/DDBJ databases">
        <title>Evolutionary Origins and Diversification of the Mycorrhizal Mutualists.</title>
        <authorList>
            <consortium name="DOE Joint Genome Institute"/>
            <consortium name="Mycorrhizal Genomics Consortium"/>
            <person name="Kohler A."/>
            <person name="Kuo A."/>
            <person name="Nagy L.G."/>
            <person name="Floudas D."/>
            <person name="Copeland A."/>
            <person name="Barry K.W."/>
            <person name="Cichocki N."/>
            <person name="Veneault-Fourrey C."/>
            <person name="LaButti K."/>
            <person name="Lindquist E.A."/>
            <person name="Lipzen A."/>
            <person name="Lundell T."/>
            <person name="Morin E."/>
            <person name="Murat C."/>
            <person name="Riley R."/>
            <person name="Ohm R."/>
            <person name="Sun H."/>
            <person name="Tunlid A."/>
            <person name="Henrissat B."/>
            <person name="Grigoriev I.V."/>
            <person name="Hibbett D.S."/>
            <person name="Martin F."/>
        </authorList>
    </citation>
    <scope>NUCLEOTIDE SEQUENCE [LARGE SCALE GENOMIC DNA]</scope>
    <source>
        <strain evidence="2">Ve08.2h10</strain>
    </source>
</reference>
<protein>
    <submittedName>
        <fullName evidence="1">Uncharacterized protein</fullName>
    </submittedName>
</protein>
<dbReference type="HOGENOM" id="CLU_1518377_0_0_1"/>
<dbReference type="OrthoDB" id="3346251at2759"/>
<evidence type="ECO:0000313" key="1">
    <source>
        <dbReference type="EMBL" id="KIK90506.1"/>
    </source>
</evidence>
<dbReference type="STRING" id="930991.A0A0D0DRQ0"/>
<organism evidence="1 2">
    <name type="scientific">Paxillus rubicundulus Ve08.2h10</name>
    <dbReference type="NCBI Taxonomy" id="930991"/>
    <lineage>
        <taxon>Eukaryota</taxon>
        <taxon>Fungi</taxon>
        <taxon>Dikarya</taxon>
        <taxon>Basidiomycota</taxon>
        <taxon>Agaricomycotina</taxon>
        <taxon>Agaricomycetes</taxon>
        <taxon>Agaricomycetidae</taxon>
        <taxon>Boletales</taxon>
        <taxon>Paxilineae</taxon>
        <taxon>Paxillaceae</taxon>
        <taxon>Paxillus</taxon>
    </lineage>
</organism>
<sequence length="177" mass="19593">MFYDGMGYFCMLTVPNALNLALYQSQDSIQASAVTIGYVVTWLMSQKLILNQYKARVHHRLAGSVVVPSKAPRPVLAPSREQCTGSTMHVITPPALTSFHDGPTDTDLYGTRNGAMSDDEAGVGFERERDVCDGDVKEDDMPDPGVQIRLERSIHVERFGRTWGSTGHHEGKNPWGR</sequence>
<accession>A0A0D0DRQ0</accession>